<dbReference type="OrthoDB" id="6305173at2"/>
<protein>
    <recommendedName>
        <fullName evidence="1">Hint domain-containing protein</fullName>
    </recommendedName>
</protein>
<dbReference type="InterPro" id="IPR003587">
    <property type="entry name" value="Hint_dom_N"/>
</dbReference>
<name>A0A2R8AWV8_9RHOB</name>
<dbReference type="InterPro" id="IPR028992">
    <property type="entry name" value="Hedgehog/Intein_dom"/>
</dbReference>
<reference evidence="3" key="1">
    <citation type="submission" date="2018-03" db="EMBL/GenBank/DDBJ databases">
        <authorList>
            <person name="Rodrigo-Torres L."/>
            <person name="Arahal R. D."/>
            <person name="Lucena T."/>
        </authorList>
    </citation>
    <scope>NUCLEOTIDE SEQUENCE [LARGE SCALE GENOMIC DNA]</scope>
    <source>
        <strain evidence="3">CECT 8871</strain>
    </source>
</reference>
<dbReference type="Pfam" id="PF13403">
    <property type="entry name" value="Hint_2"/>
    <property type="match status" value="1"/>
</dbReference>
<organism evidence="2 3">
    <name type="scientific">Pseudoprimorskyibacter insulae</name>
    <dbReference type="NCBI Taxonomy" id="1695997"/>
    <lineage>
        <taxon>Bacteria</taxon>
        <taxon>Pseudomonadati</taxon>
        <taxon>Pseudomonadota</taxon>
        <taxon>Alphaproteobacteria</taxon>
        <taxon>Rhodobacterales</taxon>
        <taxon>Paracoccaceae</taxon>
        <taxon>Pseudoprimorskyibacter</taxon>
    </lineage>
</organism>
<feature type="domain" description="Hint" evidence="1">
    <location>
        <begin position="147"/>
        <end position="256"/>
    </location>
</feature>
<dbReference type="EMBL" id="OMOJ01000004">
    <property type="protein sequence ID" value="SPF80525.1"/>
    <property type="molecule type" value="Genomic_DNA"/>
</dbReference>
<dbReference type="CDD" id="cd00081">
    <property type="entry name" value="Hint"/>
    <property type="match status" value="1"/>
</dbReference>
<dbReference type="SUPFAM" id="SSF51294">
    <property type="entry name" value="Hedgehog/intein (Hint) domain"/>
    <property type="match status" value="1"/>
</dbReference>
<keyword evidence="3" id="KW-1185">Reference proteome</keyword>
<dbReference type="InterPro" id="IPR036844">
    <property type="entry name" value="Hint_dom_sf"/>
</dbReference>
<evidence type="ECO:0000259" key="1">
    <source>
        <dbReference type="SMART" id="SM00306"/>
    </source>
</evidence>
<dbReference type="RefSeq" id="WP_108886378.1">
    <property type="nucleotide sequence ID" value="NZ_OMOJ01000004.1"/>
</dbReference>
<evidence type="ECO:0000313" key="3">
    <source>
        <dbReference type="Proteomes" id="UP000244904"/>
    </source>
</evidence>
<dbReference type="AlphaFoldDB" id="A0A2R8AWV8"/>
<proteinExistence type="predicted"/>
<sequence length="338" mass="36883">MIPNAPPDCLQRLTVYKSGHLRVINGANLGDAMCFADELILDDIYRLTALAVPLRLALSTDHLPPYRIGRKTETGQPGADVFLDAALTFMAGDGSTTECLLLVEVDPDGNAVEVYTMPLAPLNPDLDYALVGIDRDAALPKFAQSACVSFTKGTMITMSTGAQTPVEALKIGDRVLTRDNGPQEIRWIGQLTTRATGAFAPIVIKAGALHNLGDLVVSPDHRLFIYQRSDQLGAGRNELLVRARHLVNDDTVYVREGGYIDYYQMLFDHHQIIFAEGIAAESMLVDQRTSGALPEDMALRLTDLLPQHGESAAQDLEVQETLLKRPDAADLLRRSTCS</sequence>
<dbReference type="SMART" id="SM00306">
    <property type="entry name" value="HintN"/>
    <property type="match status" value="1"/>
</dbReference>
<dbReference type="Gene3D" id="2.170.16.10">
    <property type="entry name" value="Hedgehog/Intein (Hint) domain"/>
    <property type="match status" value="1"/>
</dbReference>
<dbReference type="Proteomes" id="UP000244904">
    <property type="component" value="Unassembled WGS sequence"/>
</dbReference>
<accession>A0A2R8AWV8</accession>
<gene>
    <name evidence="2" type="ORF">PRI8871_02335</name>
</gene>
<evidence type="ECO:0000313" key="2">
    <source>
        <dbReference type="EMBL" id="SPF80525.1"/>
    </source>
</evidence>